<comment type="caution">
    <text evidence="2">The sequence shown here is derived from an EMBL/GenBank/DDBJ whole genome shotgun (WGS) entry which is preliminary data.</text>
</comment>
<dbReference type="AlphaFoldDB" id="A0A9P0KJ42"/>
<evidence type="ECO:0000313" key="3">
    <source>
        <dbReference type="EMBL" id="CAH2011705.1"/>
    </source>
</evidence>
<dbReference type="Proteomes" id="UP001152888">
    <property type="component" value="Unassembled WGS sequence"/>
</dbReference>
<feature type="transmembrane region" description="Helical" evidence="1">
    <location>
        <begin position="35"/>
        <end position="54"/>
    </location>
</feature>
<proteinExistence type="predicted"/>
<evidence type="ECO:0000313" key="2">
    <source>
        <dbReference type="EMBL" id="CAH1971775.1"/>
    </source>
</evidence>
<evidence type="ECO:0000313" key="4">
    <source>
        <dbReference type="Proteomes" id="UP001152888"/>
    </source>
</evidence>
<accession>A0A9P0KJ42</accession>
<keyword evidence="1" id="KW-0472">Membrane</keyword>
<gene>
    <name evidence="3" type="ORF">ACAOBT_LOCUS32355</name>
    <name evidence="2" type="ORF">ACAOBT_LOCUS9603</name>
</gene>
<dbReference type="EMBL" id="CAKOFQ010006789">
    <property type="protein sequence ID" value="CAH1971775.1"/>
    <property type="molecule type" value="Genomic_DNA"/>
</dbReference>
<keyword evidence="1" id="KW-0812">Transmembrane</keyword>
<organism evidence="2 4">
    <name type="scientific">Acanthoscelides obtectus</name>
    <name type="common">Bean weevil</name>
    <name type="synonym">Bruchus obtectus</name>
    <dbReference type="NCBI Taxonomy" id="200917"/>
    <lineage>
        <taxon>Eukaryota</taxon>
        <taxon>Metazoa</taxon>
        <taxon>Ecdysozoa</taxon>
        <taxon>Arthropoda</taxon>
        <taxon>Hexapoda</taxon>
        <taxon>Insecta</taxon>
        <taxon>Pterygota</taxon>
        <taxon>Neoptera</taxon>
        <taxon>Endopterygota</taxon>
        <taxon>Coleoptera</taxon>
        <taxon>Polyphaga</taxon>
        <taxon>Cucujiformia</taxon>
        <taxon>Chrysomeloidea</taxon>
        <taxon>Chrysomelidae</taxon>
        <taxon>Bruchinae</taxon>
        <taxon>Bruchini</taxon>
        <taxon>Acanthoscelides</taxon>
    </lineage>
</organism>
<sequence>MIVGTVSTDVVIISISRSCLRSLPDDNTKLRDVDVLLRCCCFCCYISSFIPLYTNVSWQPQKFYVHPY</sequence>
<name>A0A9P0KJ42_ACAOB</name>
<reference evidence="2" key="1">
    <citation type="submission" date="2022-03" db="EMBL/GenBank/DDBJ databases">
        <authorList>
            <person name="Sayadi A."/>
        </authorList>
    </citation>
    <scope>NUCLEOTIDE SEQUENCE</scope>
</reference>
<protein>
    <submittedName>
        <fullName evidence="2">Uncharacterized protein</fullName>
    </submittedName>
</protein>
<keyword evidence="1" id="KW-1133">Transmembrane helix</keyword>
<dbReference type="EMBL" id="CAKOFQ010008108">
    <property type="protein sequence ID" value="CAH2011705.1"/>
    <property type="molecule type" value="Genomic_DNA"/>
</dbReference>
<keyword evidence="4" id="KW-1185">Reference proteome</keyword>
<evidence type="ECO:0000256" key="1">
    <source>
        <dbReference type="SAM" id="Phobius"/>
    </source>
</evidence>